<dbReference type="InterPro" id="IPR025069">
    <property type="entry name" value="Cpsf2_C"/>
</dbReference>
<evidence type="ECO:0000256" key="7">
    <source>
        <dbReference type="ARBA" id="ARBA00065452"/>
    </source>
</evidence>
<dbReference type="InterPro" id="IPR035639">
    <property type="entry name" value="CPSF2_MBL"/>
</dbReference>
<dbReference type="SMART" id="SM00849">
    <property type="entry name" value="Lactamase_B"/>
    <property type="match status" value="1"/>
</dbReference>
<comment type="subunit">
    <text evidence="7">CPSF is a heterotetramer composed of four distinct subunits 160, 100, 70 and 30 kDa.</text>
</comment>
<organism evidence="12 13">
    <name type="scientific">Diploscapter pachys</name>
    <dbReference type="NCBI Taxonomy" id="2018661"/>
    <lineage>
        <taxon>Eukaryota</taxon>
        <taxon>Metazoa</taxon>
        <taxon>Ecdysozoa</taxon>
        <taxon>Nematoda</taxon>
        <taxon>Chromadorea</taxon>
        <taxon>Rhabditida</taxon>
        <taxon>Rhabditina</taxon>
        <taxon>Rhabditomorpha</taxon>
        <taxon>Rhabditoidea</taxon>
        <taxon>Rhabditidae</taxon>
        <taxon>Diploscapter</taxon>
    </lineage>
</organism>
<dbReference type="InterPro" id="IPR011108">
    <property type="entry name" value="RMMBL"/>
</dbReference>
<dbReference type="EMBL" id="LIAE01006500">
    <property type="protein sequence ID" value="PAV88689.1"/>
    <property type="molecule type" value="Genomic_DNA"/>
</dbReference>
<dbReference type="FunFam" id="3.60.15.10:FF:000008">
    <property type="entry name" value="Cleavage and polyadenylation specificity factor subunit 2"/>
    <property type="match status" value="1"/>
</dbReference>
<evidence type="ECO:0000256" key="2">
    <source>
        <dbReference type="ARBA" id="ARBA00010624"/>
    </source>
</evidence>
<dbReference type="GO" id="GO:0003723">
    <property type="term" value="F:RNA binding"/>
    <property type="evidence" value="ECO:0007669"/>
    <property type="project" value="UniProtKB-KW"/>
</dbReference>
<comment type="subcellular location">
    <subcellularLocation>
        <location evidence="1 8">Nucleus</location>
    </subcellularLocation>
</comment>
<name>A0A2A2LRC2_9BILA</name>
<dbReference type="Proteomes" id="UP000218231">
    <property type="component" value="Unassembled WGS sequence"/>
</dbReference>
<evidence type="ECO:0000256" key="4">
    <source>
        <dbReference type="ARBA" id="ARBA00022884"/>
    </source>
</evidence>
<feature type="domain" description="Beta-Casp" evidence="11">
    <location>
        <begin position="242"/>
        <end position="367"/>
    </location>
</feature>
<comment type="caution">
    <text evidence="12">The sequence shown here is derived from an EMBL/GenBank/DDBJ whole genome shotgun (WGS) entry which is preliminary data.</text>
</comment>
<evidence type="ECO:0000313" key="13">
    <source>
        <dbReference type="Proteomes" id="UP000218231"/>
    </source>
</evidence>
<dbReference type="AlphaFoldDB" id="A0A2A2LRC2"/>
<evidence type="ECO:0000259" key="11">
    <source>
        <dbReference type="SMART" id="SM01027"/>
    </source>
</evidence>
<evidence type="ECO:0000256" key="9">
    <source>
        <dbReference type="SAM" id="MobiDB-lite"/>
    </source>
</evidence>
<evidence type="ECO:0000256" key="8">
    <source>
        <dbReference type="RuleBase" id="RU365006"/>
    </source>
</evidence>
<reference evidence="12 13" key="1">
    <citation type="journal article" date="2017" name="Curr. Biol.">
        <title>Genome architecture and evolution of a unichromosomal asexual nematode.</title>
        <authorList>
            <person name="Fradin H."/>
            <person name="Zegar C."/>
            <person name="Gutwein M."/>
            <person name="Lucas J."/>
            <person name="Kovtun M."/>
            <person name="Corcoran D."/>
            <person name="Baugh L.R."/>
            <person name="Kiontke K."/>
            <person name="Gunsalus K."/>
            <person name="Fitch D.H."/>
            <person name="Piano F."/>
        </authorList>
    </citation>
    <scope>NUCLEOTIDE SEQUENCE [LARGE SCALE GENOMIC DNA]</scope>
    <source>
        <strain evidence="12">PF1309</strain>
    </source>
</reference>
<feature type="region of interest" description="Disordered" evidence="9">
    <location>
        <begin position="695"/>
        <end position="731"/>
    </location>
</feature>
<dbReference type="InterPro" id="IPR022712">
    <property type="entry name" value="Beta_Casp"/>
</dbReference>
<keyword evidence="13" id="KW-1185">Reference proteome</keyword>
<dbReference type="SMART" id="SM01027">
    <property type="entry name" value="Beta-Casp"/>
    <property type="match status" value="1"/>
</dbReference>
<dbReference type="GO" id="GO:0005847">
    <property type="term" value="C:mRNA cleavage and polyadenylation specificity factor complex"/>
    <property type="evidence" value="ECO:0007669"/>
    <property type="project" value="InterPro"/>
</dbReference>
<evidence type="ECO:0000259" key="10">
    <source>
        <dbReference type="SMART" id="SM00849"/>
    </source>
</evidence>
<sequence length="823" mass="94314">MASIVKLEVLSGAQDDGPLCYLLQIDESYLLLDCGWDETFDMNYIEGIKQHIPKIDAVLITYPDQPHLGALPYLVAKCDLNAPIYATVPVYKMGQMFMYDWVNGHTSVEDFDKFSMDDVDLAFKRVQSVKYNQTILLKGDSGIQFTPLPAGHMIGGAIWKISRAGEDDIVYAVDFNHKKERHLNGCVFDNTIRPHLLITDAYNAMYSQKKRYERDQQLVTSMLTTVRDGGNCLIVIDTAGRVLEIAHLLEQLWSNEEAGLTRYNLVLLSYVASSVVEFAKSQVEWMSDKIMKAFQQSQVNPFNFRYMKLCHSQQELAKVRSPKIVLCSNLDMESGFSRELFLEWCSDRKNTVIITGRSEDRTLGSKLIHIANETAEGRKPRKEISLEVKRRIRIEGAELEAYRRMKAEKEAETARLRLETSRRNARLEMAGDDSDDESDDDETLANAVAVVTGMKSKENVNQPSQNQASQVNGNQENQVQPALELNTHDIMLKWEHQQKSSFFKANKKIYPMFPYVEEKMKWDDYGEIIRPNEYKTEDTIAQIETVEYKRESTDDGEQIMIVEEKVPTKCVRYVQKMEILCKVEFIDFEGRCDGESIKKLLEKTVQPRQIIIVHGTSEATRHLATYIKEKGIVQGRIFTPLVYDIVDATVESHIYQVSLSDALMSTLYFQPVGEAELAWIDAKVMKKAMIGDRRGIDGEKEDEENSSEKESNDVEMQDENETEEERRKRLKKRKQQKALVLDVLPSTNIPSHKAVFVNDPKLSELKQIMQNLGHSAEFSGGVLYINGIISIRRLQQGQFHVEGCASKLYYEIRDYIYQQFAII</sequence>
<evidence type="ECO:0000313" key="12">
    <source>
        <dbReference type="EMBL" id="PAV88689.1"/>
    </source>
</evidence>
<comment type="similarity">
    <text evidence="2 8">Belongs to the metallo-beta-lactamase superfamily. RNA-metabolizing metallo-beta-lactamase-like family. CPSF2/YSH1 subfamily.</text>
</comment>
<dbReference type="InterPro" id="IPR036866">
    <property type="entry name" value="RibonucZ/Hydroxyglut_hydro"/>
</dbReference>
<accession>A0A2A2LRC2</accession>
<feature type="compositionally biased region" description="Acidic residues" evidence="9">
    <location>
        <begin position="713"/>
        <end position="723"/>
    </location>
</feature>
<feature type="domain" description="Metallo-beta-lactamase" evidence="10">
    <location>
        <begin position="17"/>
        <end position="222"/>
    </location>
</feature>
<evidence type="ECO:0000256" key="3">
    <source>
        <dbReference type="ARBA" id="ARBA00022664"/>
    </source>
</evidence>
<dbReference type="SUPFAM" id="SSF56281">
    <property type="entry name" value="Metallo-hydrolase/oxidoreductase"/>
    <property type="match status" value="1"/>
</dbReference>
<keyword evidence="4 8" id="KW-0694">RNA-binding</keyword>
<gene>
    <name evidence="12" type="ORF">WR25_20133</name>
</gene>
<evidence type="ECO:0000256" key="6">
    <source>
        <dbReference type="ARBA" id="ARBA00058386"/>
    </source>
</evidence>
<evidence type="ECO:0000256" key="5">
    <source>
        <dbReference type="ARBA" id="ARBA00023242"/>
    </source>
</evidence>
<dbReference type="STRING" id="2018661.A0A2A2LRC2"/>
<dbReference type="OrthoDB" id="64353at2759"/>
<keyword evidence="5 8" id="KW-0539">Nucleus</keyword>
<proteinExistence type="inferred from homology"/>
<dbReference type="Pfam" id="PF07521">
    <property type="entry name" value="RMMBL"/>
    <property type="match status" value="1"/>
</dbReference>
<dbReference type="InterPro" id="IPR001279">
    <property type="entry name" value="Metallo-B-lactamas"/>
</dbReference>
<dbReference type="InterPro" id="IPR027075">
    <property type="entry name" value="CPSF2"/>
</dbReference>
<dbReference type="PANTHER" id="PTHR45922">
    <property type="entry name" value="CLEAVAGE AND POLYADENYLATION SPECIFICITY FACTOR SUBUNIT 2"/>
    <property type="match status" value="1"/>
</dbReference>
<dbReference type="CDD" id="cd16293">
    <property type="entry name" value="CPSF2-like_MBL-fold"/>
    <property type="match status" value="1"/>
</dbReference>
<dbReference type="Gene3D" id="3.60.15.10">
    <property type="entry name" value="Ribonuclease Z/Hydroxyacylglutathione hydrolase-like"/>
    <property type="match status" value="1"/>
</dbReference>
<keyword evidence="3 8" id="KW-0507">mRNA processing</keyword>
<protein>
    <recommendedName>
        <fullName evidence="8">Cleavage and polyadenylation specificity factor subunit 2</fullName>
    </recommendedName>
    <alternativeName>
        <fullName evidence="8">Cleavage and polyadenylation specificity factor 100 kDa subunit</fullName>
    </alternativeName>
</protein>
<evidence type="ECO:0000256" key="1">
    <source>
        <dbReference type="ARBA" id="ARBA00004123"/>
    </source>
</evidence>
<dbReference type="Pfam" id="PF16661">
    <property type="entry name" value="Lactamase_B_6"/>
    <property type="match status" value="1"/>
</dbReference>
<dbReference type="Pfam" id="PF10996">
    <property type="entry name" value="Beta-Casp"/>
    <property type="match status" value="1"/>
</dbReference>
<dbReference type="PANTHER" id="PTHR45922:SF1">
    <property type="entry name" value="CLEAVAGE AND POLYADENYLATION SPECIFICITY FACTOR SUBUNIT 2"/>
    <property type="match status" value="1"/>
</dbReference>
<dbReference type="Pfam" id="PF13299">
    <property type="entry name" value="CPSF100_C"/>
    <property type="match status" value="1"/>
</dbReference>
<comment type="function">
    <text evidence="6">CPSF plays a key role in pre-mRNA 3'-end formation, recognizing the AAUAAA signal sequence and interacting with poly(A)polymerase and other factors to bring about cleavage and poly(A) addition.</text>
</comment>
<dbReference type="GO" id="GO:0006398">
    <property type="term" value="P:mRNA 3'-end processing by stem-loop binding and cleavage"/>
    <property type="evidence" value="ECO:0007669"/>
    <property type="project" value="InterPro"/>
</dbReference>